<dbReference type="SUPFAM" id="SSF52540">
    <property type="entry name" value="P-loop containing nucleoside triphosphate hydrolases"/>
    <property type="match status" value="1"/>
</dbReference>
<evidence type="ECO:0000313" key="1">
    <source>
        <dbReference type="EMBL" id="BCZ46979.1"/>
    </source>
</evidence>
<keyword evidence="2" id="KW-1185">Reference proteome</keyword>
<dbReference type="EMBL" id="AP024849">
    <property type="protein sequence ID" value="BCZ46979.1"/>
    <property type="molecule type" value="Genomic_DNA"/>
</dbReference>
<name>A0ABM7T7Q0_9CLOT</name>
<evidence type="ECO:0008006" key="3">
    <source>
        <dbReference type="Google" id="ProtNLM"/>
    </source>
</evidence>
<proteinExistence type="predicted"/>
<organism evidence="1 2">
    <name type="scientific">Clostridium gelidum</name>
    <dbReference type="NCBI Taxonomy" id="704125"/>
    <lineage>
        <taxon>Bacteria</taxon>
        <taxon>Bacillati</taxon>
        <taxon>Bacillota</taxon>
        <taxon>Clostridia</taxon>
        <taxon>Eubacteriales</taxon>
        <taxon>Clostridiaceae</taxon>
        <taxon>Clostridium</taxon>
    </lineage>
</organism>
<accession>A0ABM7T7Q0</accession>
<gene>
    <name evidence="1" type="ORF">psyc5s11_30460</name>
</gene>
<dbReference type="RefSeq" id="WP_224033374.1">
    <property type="nucleotide sequence ID" value="NZ_AP024849.1"/>
</dbReference>
<dbReference type="Gene3D" id="3.40.50.300">
    <property type="entry name" value="P-loop containing nucleotide triphosphate hydrolases"/>
    <property type="match status" value="1"/>
</dbReference>
<dbReference type="Proteomes" id="UP000824633">
    <property type="component" value="Chromosome"/>
</dbReference>
<sequence length="161" mass="18823">MSIAIYVCGQIASGKTTISEQLSKELNLPLFKVDDIRKSFNNDKDVWKELITELKVNQSYIFESTGLSKRMEQLIINDIKLNRSFFIIKLICSKEKALERAKNRNVTFPKWEYSFTLEESIEWVDNEIKKLDADIEINTDNTESRDVVQSIIQRLKDQKLI</sequence>
<evidence type="ECO:0000313" key="2">
    <source>
        <dbReference type="Proteomes" id="UP000824633"/>
    </source>
</evidence>
<dbReference type="InterPro" id="IPR027417">
    <property type="entry name" value="P-loop_NTPase"/>
</dbReference>
<protein>
    <recommendedName>
        <fullName evidence="3">Shikimate kinase</fullName>
    </recommendedName>
</protein>
<reference evidence="2" key="1">
    <citation type="submission" date="2021-07" db="EMBL/GenBank/DDBJ databases">
        <title>Complete genome sequencing of a Clostridium isolate.</title>
        <authorList>
            <person name="Ueki A."/>
            <person name="Tonouchi A."/>
        </authorList>
    </citation>
    <scope>NUCLEOTIDE SEQUENCE [LARGE SCALE GENOMIC DNA]</scope>
    <source>
        <strain evidence="2">C5S11</strain>
    </source>
</reference>